<evidence type="ECO:0000256" key="4">
    <source>
        <dbReference type="ARBA" id="ARBA00023172"/>
    </source>
</evidence>
<dbReference type="InterPro" id="IPR044068">
    <property type="entry name" value="CB"/>
</dbReference>
<dbReference type="PANTHER" id="PTHR30349:SF41">
    <property type="entry name" value="INTEGRASE_RECOMBINASE PROTEIN MJ0367-RELATED"/>
    <property type="match status" value="1"/>
</dbReference>
<name>A0A6S7F5F0_9BURK</name>
<feature type="domain" description="Core-binding (CB)" evidence="8">
    <location>
        <begin position="144"/>
        <end position="228"/>
    </location>
</feature>
<feature type="domain" description="Tyr recombinase" evidence="7">
    <location>
        <begin position="249"/>
        <end position="447"/>
    </location>
</feature>
<dbReference type="SUPFAM" id="SSF56349">
    <property type="entry name" value="DNA breaking-rejoining enzymes"/>
    <property type="match status" value="1"/>
</dbReference>
<dbReference type="InterPro" id="IPR013762">
    <property type="entry name" value="Integrase-like_cat_sf"/>
</dbReference>
<keyword evidence="6" id="KW-0175">Coiled coil</keyword>
<evidence type="ECO:0000256" key="1">
    <source>
        <dbReference type="ARBA" id="ARBA00008857"/>
    </source>
</evidence>
<proteinExistence type="inferred from homology"/>
<organism evidence="9 10">
    <name type="scientific">Achromobacter insolitus</name>
    <dbReference type="NCBI Taxonomy" id="217204"/>
    <lineage>
        <taxon>Bacteria</taxon>
        <taxon>Pseudomonadati</taxon>
        <taxon>Pseudomonadota</taxon>
        <taxon>Betaproteobacteria</taxon>
        <taxon>Burkholderiales</taxon>
        <taxon>Alcaligenaceae</taxon>
        <taxon>Achromobacter</taxon>
    </lineage>
</organism>
<dbReference type="GO" id="GO:0006310">
    <property type="term" value="P:DNA recombination"/>
    <property type="evidence" value="ECO:0007669"/>
    <property type="project" value="UniProtKB-KW"/>
</dbReference>
<keyword evidence="3 5" id="KW-0238">DNA-binding</keyword>
<dbReference type="Gene3D" id="1.10.150.130">
    <property type="match status" value="1"/>
</dbReference>
<dbReference type="GO" id="GO:0015074">
    <property type="term" value="P:DNA integration"/>
    <property type="evidence" value="ECO:0007669"/>
    <property type="project" value="UniProtKB-KW"/>
</dbReference>
<dbReference type="InterPro" id="IPR011010">
    <property type="entry name" value="DNA_brk_join_enz"/>
</dbReference>
<evidence type="ECO:0000256" key="3">
    <source>
        <dbReference type="ARBA" id="ARBA00023125"/>
    </source>
</evidence>
<reference evidence="9 10" key="1">
    <citation type="submission" date="2020-04" db="EMBL/GenBank/DDBJ databases">
        <authorList>
            <person name="De Canck E."/>
        </authorList>
    </citation>
    <scope>NUCLEOTIDE SEQUENCE [LARGE SCALE GENOMIC DNA]</scope>
    <source>
        <strain evidence="9 10">LMG 6000</strain>
    </source>
</reference>
<dbReference type="PROSITE" id="PS51898">
    <property type="entry name" value="TYR_RECOMBINASE"/>
    <property type="match status" value="1"/>
</dbReference>
<dbReference type="Pfam" id="PF13495">
    <property type="entry name" value="Phage_int_SAM_4"/>
    <property type="match status" value="1"/>
</dbReference>
<comment type="similarity">
    <text evidence="1">Belongs to the 'phage' integrase family.</text>
</comment>
<dbReference type="PROSITE" id="PS51900">
    <property type="entry name" value="CB"/>
    <property type="match status" value="1"/>
</dbReference>
<dbReference type="InterPro" id="IPR004107">
    <property type="entry name" value="Integrase_SAM-like_N"/>
</dbReference>
<dbReference type="EMBL" id="CADILH010000007">
    <property type="protein sequence ID" value="CAB3935359.1"/>
    <property type="molecule type" value="Genomic_DNA"/>
</dbReference>
<sequence length="459" mass="54871">MRYGTYLEVRRGFYYFRQTVIINGKQRAKRFSLKTKDLRTAKLLSIQLIANLHQMIKKFEVQYDENNNIKSLKIENEEDKARFIEIEEMRQKHLAFKTQQEIDKLALEAQRKKTEEEEKLEEWEKSDRSSIYQKLMNNLPTKGKSIRKCLDEYIAQLQVKNPQTKEKYRGFVMAFVRFCDTKEVTQSSQIDRTLVWDYIVYLRNEEKMSDNTIKNKLTPLSTFYNHLKRIGEVTTDNPFSGHSFKIEKTKRTPFSIEELNKIFTCQELLDNKTLFYITLILLTSGARPSEICQLYADDIKEEENNIFSIRITSNEQREQSIKNEWSDRKIYLHPLVITHGFIDYLKNRDKSKPLFDIKRQANKNASKFPSEDFSKILREIGINVKTIYYFRHTVINRMYQYGMKNKVENLEKIMRDMIGHDDDNKSDTIEKHYRDKLSFDILKELTEHILNYDEVKALH</sequence>
<keyword evidence="10" id="KW-1185">Reference proteome</keyword>
<dbReference type="RefSeq" id="WP_086069383.1">
    <property type="nucleotide sequence ID" value="NZ_CADILH010000007.1"/>
</dbReference>
<evidence type="ECO:0000256" key="2">
    <source>
        <dbReference type="ARBA" id="ARBA00022908"/>
    </source>
</evidence>
<dbReference type="GO" id="GO:0003677">
    <property type="term" value="F:DNA binding"/>
    <property type="evidence" value="ECO:0007669"/>
    <property type="project" value="UniProtKB-UniRule"/>
</dbReference>
<dbReference type="Pfam" id="PF00589">
    <property type="entry name" value="Phage_integrase"/>
    <property type="match status" value="1"/>
</dbReference>
<dbReference type="AlphaFoldDB" id="A0A6S7F5F0"/>
<evidence type="ECO:0000259" key="7">
    <source>
        <dbReference type="PROSITE" id="PS51898"/>
    </source>
</evidence>
<feature type="coiled-coil region" evidence="6">
    <location>
        <begin position="97"/>
        <end position="126"/>
    </location>
</feature>
<evidence type="ECO:0000256" key="6">
    <source>
        <dbReference type="SAM" id="Coils"/>
    </source>
</evidence>
<dbReference type="InterPro" id="IPR010998">
    <property type="entry name" value="Integrase_recombinase_N"/>
</dbReference>
<dbReference type="Proteomes" id="UP000494183">
    <property type="component" value="Unassembled WGS sequence"/>
</dbReference>
<evidence type="ECO:0000259" key="8">
    <source>
        <dbReference type="PROSITE" id="PS51900"/>
    </source>
</evidence>
<evidence type="ECO:0000313" key="10">
    <source>
        <dbReference type="Proteomes" id="UP000494183"/>
    </source>
</evidence>
<keyword evidence="4" id="KW-0233">DNA recombination</keyword>
<gene>
    <name evidence="9" type="primary">xerC_4</name>
    <name evidence="9" type="ORF">LMG6000_04286</name>
</gene>
<dbReference type="InterPro" id="IPR050090">
    <property type="entry name" value="Tyrosine_recombinase_XerCD"/>
</dbReference>
<dbReference type="InterPro" id="IPR002104">
    <property type="entry name" value="Integrase_catalytic"/>
</dbReference>
<keyword evidence="2" id="KW-0229">DNA integration</keyword>
<accession>A0A6S7F5F0</accession>
<protein>
    <submittedName>
        <fullName evidence="9">Tyrosine recombinase XerC</fullName>
    </submittedName>
</protein>
<dbReference type="Gene3D" id="1.10.443.10">
    <property type="entry name" value="Intergrase catalytic core"/>
    <property type="match status" value="1"/>
</dbReference>
<dbReference type="PANTHER" id="PTHR30349">
    <property type="entry name" value="PHAGE INTEGRASE-RELATED"/>
    <property type="match status" value="1"/>
</dbReference>
<evidence type="ECO:0000256" key="5">
    <source>
        <dbReference type="PROSITE-ProRule" id="PRU01248"/>
    </source>
</evidence>
<evidence type="ECO:0000313" key="9">
    <source>
        <dbReference type="EMBL" id="CAB3935359.1"/>
    </source>
</evidence>